<gene>
    <name evidence="3" type="ORF">HDID_LOCUS8238</name>
</gene>
<dbReference type="Proteomes" id="UP000274504">
    <property type="component" value="Unassembled WGS sequence"/>
</dbReference>
<evidence type="ECO:0000313" key="5">
    <source>
        <dbReference type="WBParaSite" id="HDID_0000824001-mRNA-1"/>
    </source>
</evidence>
<dbReference type="EMBL" id="UYSG01011050">
    <property type="protein sequence ID" value="VDL60556.1"/>
    <property type="molecule type" value="Genomic_DNA"/>
</dbReference>
<feature type="chain" id="PRO_5043131436" evidence="2">
    <location>
        <begin position="22"/>
        <end position="127"/>
    </location>
</feature>
<organism evidence="5">
    <name type="scientific">Hymenolepis diminuta</name>
    <name type="common">Rat tapeworm</name>
    <dbReference type="NCBI Taxonomy" id="6216"/>
    <lineage>
        <taxon>Eukaryota</taxon>
        <taxon>Metazoa</taxon>
        <taxon>Spiralia</taxon>
        <taxon>Lophotrochozoa</taxon>
        <taxon>Platyhelminthes</taxon>
        <taxon>Cestoda</taxon>
        <taxon>Eucestoda</taxon>
        <taxon>Cyclophyllidea</taxon>
        <taxon>Hymenolepididae</taxon>
        <taxon>Hymenolepis</taxon>
    </lineage>
</organism>
<dbReference type="AlphaFoldDB" id="A0A0R3SSH0"/>
<name>A0A0R3SSH0_HYMDI</name>
<reference evidence="3 4" key="2">
    <citation type="submission" date="2018-11" db="EMBL/GenBank/DDBJ databases">
        <authorList>
            <consortium name="Pathogen Informatics"/>
        </authorList>
    </citation>
    <scope>NUCLEOTIDE SEQUENCE [LARGE SCALE GENOMIC DNA]</scope>
</reference>
<feature type="region of interest" description="Disordered" evidence="1">
    <location>
        <begin position="66"/>
        <end position="87"/>
    </location>
</feature>
<reference evidence="5" key="1">
    <citation type="submission" date="2017-02" db="UniProtKB">
        <authorList>
            <consortium name="WormBaseParasite"/>
        </authorList>
    </citation>
    <scope>IDENTIFICATION</scope>
</reference>
<sequence>MTKAFLILTILSFIASNAVFAGSVQPESTITKGESDSTTEEAQSTSEELVGKSAFFTTEKSLSDVNEPFTTTEELTDASTDDKTSTTEESFVIIEEIEATAEEPAPNRIISIFKSFLNCTLDFFKLH</sequence>
<accession>A0A0R3SSH0</accession>
<protein>
    <submittedName>
        <fullName evidence="5">Secreted protein</fullName>
    </submittedName>
</protein>
<keyword evidence="2" id="KW-0732">Signal</keyword>
<evidence type="ECO:0000313" key="3">
    <source>
        <dbReference type="EMBL" id="VDL60556.1"/>
    </source>
</evidence>
<evidence type="ECO:0000313" key="4">
    <source>
        <dbReference type="Proteomes" id="UP000274504"/>
    </source>
</evidence>
<proteinExistence type="predicted"/>
<evidence type="ECO:0000256" key="1">
    <source>
        <dbReference type="SAM" id="MobiDB-lite"/>
    </source>
</evidence>
<feature type="region of interest" description="Disordered" evidence="1">
    <location>
        <begin position="25"/>
        <end position="48"/>
    </location>
</feature>
<evidence type="ECO:0000256" key="2">
    <source>
        <dbReference type="SAM" id="SignalP"/>
    </source>
</evidence>
<dbReference type="WBParaSite" id="HDID_0000824001-mRNA-1">
    <property type="protein sequence ID" value="HDID_0000824001-mRNA-1"/>
    <property type="gene ID" value="HDID_0000824001"/>
</dbReference>
<feature type="signal peptide" evidence="2">
    <location>
        <begin position="1"/>
        <end position="21"/>
    </location>
</feature>